<feature type="region of interest" description="Disordered" evidence="1">
    <location>
        <begin position="27"/>
        <end position="99"/>
    </location>
</feature>
<dbReference type="Ensembl" id="ENSOMET00000036531.1">
    <property type="protein sequence ID" value="ENSOMEP00000035761.1"/>
    <property type="gene ID" value="ENSOMEG00000023173.1"/>
</dbReference>
<feature type="compositionally biased region" description="Polar residues" evidence="1">
    <location>
        <begin position="87"/>
        <end position="99"/>
    </location>
</feature>
<evidence type="ECO:0000256" key="1">
    <source>
        <dbReference type="SAM" id="MobiDB-lite"/>
    </source>
</evidence>
<organism evidence="2 3">
    <name type="scientific">Oryzias melastigma</name>
    <name type="common">Marine medaka</name>
    <dbReference type="NCBI Taxonomy" id="30732"/>
    <lineage>
        <taxon>Eukaryota</taxon>
        <taxon>Metazoa</taxon>
        <taxon>Chordata</taxon>
        <taxon>Craniata</taxon>
        <taxon>Vertebrata</taxon>
        <taxon>Euteleostomi</taxon>
        <taxon>Actinopterygii</taxon>
        <taxon>Neopterygii</taxon>
        <taxon>Teleostei</taxon>
        <taxon>Neoteleostei</taxon>
        <taxon>Acanthomorphata</taxon>
        <taxon>Ovalentaria</taxon>
        <taxon>Atherinomorphae</taxon>
        <taxon>Beloniformes</taxon>
        <taxon>Adrianichthyidae</taxon>
        <taxon>Oryziinae</taxon>
        <taxon>Oryzias</taxon>
    </lineage>
</organism>
<name>A0A3B3E0R6_ORYME</name>
<proteinExistence type="predicted"/>
<dbReference type="AlphaFoldDB" id="A0A3B3E0R6"/>
<reference evidence="2" key="1">
    <citation type="submission" date="2025-08" db="UniProtKB">
        <authorList>
            <consortium name="Ensembl"/>
        </authorList>
    </citation>
    <scope>IDENTIFICATION</scope>
</reference>
<feature type="compositionally biased region" description="Basic and acidic residues" evidence="1">
    <location>
        <begin position="28"/>
        <end position="51"/>
    </location>
</feature>
<reference evidence="2" key="2">
    <citation type="submission" date="2025-09" db="UniProtKB">
        <authorList>
            <consortium name="Ensembl"/>
        </authorList>
    </citation>
    <scope>IDENTIFICATION</scope>
</reference>
<dbReference type="PaxDb" id="30732-ENSOMEP00000035761"/>
<keyword evidence="3" id="KW-1185">Reference proteome</keyword>
<sequence length="99" mass="10892">LKLMMVRVPLRSDALETLLVHQFGCSRDLGDQEGVREPDDVCRQSDSRNLGEQKTAPPTAPPGVRTVSAETSREKSSNVWSRFIRKSGNSPGSEPPTSR</sequence>
<evidence type="ECO:0000313" key="3">
    <source>
        <dbReference type="Proteomes" id="UP000261560"/>
    </source>
</evidence>
<protein>
    <submittedName>
        <fullName evidence="2">Uncharacterized protein</fullName>
    </submittedName>
</protein>
<evidence type="ECO:0000313" key="2">
    <source>
        <dbReference type="Ensembl" id="ENSOMEP00000035761.1"/>
    </source>
</evidence>
<accession>A0A3B3E0R6</accession>
<dbReference type="Proteomes" id="UP000261560">
    <property type="component" value="Unplaced"/>
</dbReference>